<keyword evidence="7 10" id="KW-0472">Membrane</keyword>
<evidence type="ECO:0000256" key="9">
    <source>
        <dbReference type="SAM" id="MobiDB-lite"/>
    </source>
</evidence>
<reference evidence="12 13" key="1">
    <citation type="submission" date="2018-03" db="EMBL/GenBank/DDBJ databases">
        <title>Genomic Encyclopedia of Type Strains, Phase III (KMG-III): the genomes of soil and plant-associated and newly described type strains.</title>
        <authorList>
            <person name="Whitman W."/>
        </authorList>
    </citation>
    <scope>NUCLEOTIDE SEQUENCE [LARGE SCALE GENOMIC DNA]</scope>
    <source>
        <strain evidence="12 13">CGMCC 1.07653</strain>
    </source>
</reference>
<evidence type="ECO:0000259" key="11">
    <source>
        <dbReference type="Pfam" id="PF03553"/>
    </source>
</evidence>
<comment type="similarity">
    <text evidence="8">Belongs to the NhaC Na(+)/H(+) (TC 2.A.35) antiporter family.</text>
</comment>
<dbReference type="PANTHER" id="PTHR33451:SF3">
    <property type="entry name" value="MALATE-2H(+)_NA(+)-LACTATE ANTIPORTER"/>
    <property type="match status" value="1"/>
</dbReference>
<name>A0A2P8HQF8_9BACI</name>
<evidence type="ECO:0000256" key="8">
    <source>
        <dbReference type="ARBA" id="ARBA00038435"/>
    </source>
</evidence>
<dbReference type="Proteomes" id="UP000242310">
    <property type="component" value="Unassembled WGS sequence"/>
</dbReference>
<dbReference type="InterPro" id="IPR052180">
    <property type="entry name" value="NhaC_Na-H+_Antiporter"/>
</dbReference>
<feature type="transmembrane region" description="Helical" evidence="10">
    <location>
        <begin position="107"/>
        <end position="140"/>
    </location>
</feature>
<dbReference type="PANTHER" id="PTHR33451">
    <property type="entry name" value="MALATE-2H(+)/NA(+)-LACTATE ANTIPORTER"/>
    <property type="match status" value="1"/>
</dbReference>
<keyword evidence="2" id="KW-0813">Transport</keyword>
<dbReference type="InterPro" id="IPR004770">
    <property type="entry name" value="Na/H_antiport_NhaC"/>
</dbReference>
<feature type="transmembrane region" description="Helical" evidence="10">
    <location>
        <begin position="429"/>
        <end position="448"/>
    </location>
</feature>
<dbReference type="InterPro" id="IPR018461">
    <property type="entry name" value="Na/H_Antiport_NhaC-like_C"/>
</dbReference>
<evidence type="ECO:0000313" key="13">
    <source>
        <dbReference type="Proteomes" id="UP000242310"/>
    </source>
</evidence>
<evidence type="ECO:0000256" key="2">
    <source>
        <dbReference type="ARBA" id="ARBA00022448"/>
    </source>
</evidence>
<dbReference type="GO" id="GO:0005886">
    <property type="term" value="C:plasma membrane"/>
    <property type="evidence" value="ECO:0007669"/>
    <property type="project" value="UniProtKB-SubCell"/>
</dbReference>
<evidence type="ECO:0000256" key="3">
    <source>
        <dbReference type="ARBA" id="ARBA00022449"/>
    </source>
</evidence>
<dbReference type="NCBIfam" id="TIGR00931">
    <property type="entry name" value="antiport_nhaC"/>
    <property type="match status" value="1"/>
</dbReference>
<protein>
    <submittedName>
        <fullName evidence="12">Sodium/proton antiporter (NhaC family)</fullName>
    </submittedName>
</protein>
<accession>A0A2P8HQF8</accession>
<keyword evidence="6 10" id="KW-1133">Transmembrane helix</keyword>
<evidence type="ECO:0000256" key="6">
    <source>
        <dbReference type="ARBA" id="ARBA00022989"/>
    </source>
</evidence>
<feature type="transmembrane region" description="Helical" evidence="10">
    <location>
        <begin position="12"/>
        <end position="29"/>
    </location>
</feature>
<keyword evidence="13" id="KW-1185">Reference proteome</keyword>
<evidence type="ECO:0000256" key="7">
    <source>
        <dbReference type="ARBA" id="ARBA00023136"/>
    </source>
</evidence>
<dbReference type="RefSeq" id="WP_106588033.1">
    <property type="nucleotide sequence ID" value="NZ_PYAV01000004.1"/>
</dbReference>
<dbReference type="AlphaFoldDB" id="A0A2P8HQF8"/>
<feature type="transmembrane region" description="Helical" evidence="10">
    <location>
        <begin position="35"/>
        <end position="53"/>
    </location>
</feature>
<comment type="subcellular location">
    <subcellularLocation>
        <location evidence="1">Cell membrane</location>
        <topology evidence="1">Multi-pass membrane protein</topology>
    </subcellularLocation>
</comment>
<feature type="transmembrane region" description="Helical" evidence="10">
    <location>
        <begin position="233"/>
        <end position="251"/>
    </location>
</feature>
<evidence type="ECO:0000256" key="4">
    <source>
        <dbReference type="ARBA" id="ARBA00022475"/>
    </source>
</evidence>
<feature type="compositionally biased region" description="Acidic residues" evidence="9">
    <location>
        <begin position="465"/>
        <end position="476"/>
    </location>
</feature>
<keyword evidence="4" id="KW-1003">Cell membrane</keyword>
<keyword evidence="5 10" id="KW-0812">Transmembrane</keyword>
<dbReference type="OrthoDB" id="9762978at2"/>
<feature type="region of interest" description="Disordered" evidence="9">
    <location>
        <begin position="465"/>
        <end position="494"/>
    </location>
</feature>
<gene>
    <name evidence="12" type="ORF">B0H94_10460</name>
</gene>
<evidence type="ECO:0000256" key="1">
    <source>
        <dbReference type="ARBA" id="ARBA00004651"/>
    </source>
</evidence>
<feature type="compositionally biased region" description="Basic and acidic residues" evidence="9">
    <location>
        <begin position="484"/>
        <end position="494"/>
    </location>
</feature>
<evidence type="ECO:0000313" key="12">
    <source>
        <dbReference type="EMBL" id="PSL48460.1"/>
    </source>
</evidence>
<feature type="transmembrane region" description="Helical" evidence="10">
    <location>
        <begin position="190"/>
        <end position="213"/>
    </location>
</feature>
<feature type="domain" description="Na+/H+ antiporter NhaC-like C-terminal" evidence="11">
    <location>
        <begin position="158"/>
        <end position="451"/>
    </location>
</feature>
<proteinExistence type="inferred from homology"/>
<evidence type="ECO:0000256" key="5">
    <source>
        <dbReference type="ARBA" id="ARBA00022692"/>
    </source>
</evidence>
<feature type="transmembrane region" description="Helical" evidence="10">
    <location>
        <begin position="65"/>
        <end position="87"/>
    </location>
</feature>
<evidence type="ECO:0000256" key="10">
    <source>
        <dbReference type="SAM" id="Phobius"/>
    </source>
</evidence>
<dbReference type="EMBL" id="PYAV01000004">
    <property type="protein sequence ID" value="PSL48460.1"/>
    <property type="molecule type" value="Genomic_DNA"/>
</dbReference>
<dbReference type="GO" id="GO:0015297">
    <property type="term" value="F:antiporter activity"/>
    <property type="evidence" value="ECO:0007669"/>
    <property type="project" value="UniProtKB-KW"/>
</dbReference>
<comment type="caution">
    <text evidence="12">The sequence shown here is derived from an EMBL/GenBank/DDBJ whole genome shotgun (WGS) entry which is preliminary data.</text>
</comment>
<feature type="transmembrane region" description="Helical" evidence="10">
    <location>
        <begin position="312"/>
        <end position="339"/>
    </location>
</feature>
<organism evidence="12 13">
    <name type="scientific">Salsuginibacillus halophilus</name>
    <dbReference type="NCBI Taxonomy" id="517424"/>
    <lineage>
        <taxon>Bacteria</taxon>
        <taxon>Bacillati</taxon>
        <taxon>Bacillota</taxon>
        <taxon>Bacilli</taxon>
        <taxon>Bacillales</taxon>
        <taxon>Bacillaceae</taxon>
        <taxon>Salsuginibacillus</taxon>
    </lineage>
</organism>
<dbReference type="Pfam" id="PF03553">
    <property type="entry name" value="Na_H_antiporter"/>
    <property type="match status" value="1"/>
</dbReference>
<keyword evidence="3" id="KW-0050">Antiport</keyword>
<sequence length="494" mass="52680">MENTRATFSGSLIVFLTSIVVIGVSILYFEAMPHIPIILAAVVVCLYGMKLKYTWKELENQMVRGISYGIPAILILILIGMLIGVWVLNGTVPTITFYGLEILSPTYFLASAVLITAIVAIMTGSSLSAIGTIGVALVGVAYGMGISPEMTAGAIISGAIFGDKLSPISDTTNLTAATAKVDVFAHIRHMLWTTIPALVIALIIFGAIGFFNLQGSADVSQIQEMSSTLQQEFNITLLTLLSPLVIVILAARKVKPVPTLTMGLLVAVLTTLFTNPQIGAGEIMASAFSGYVAETGVESIDSLLSLGGLESMLFGVSLIIVALAFGGVFRGIGIADALLGKLKSALQKKGNVISSTLASCFGVNFVVGEQYLSIILPGKVLESSYRANNLHPKNLSRTLEDGGSILHPLIPWGIIGAFTMTTLDVGMSYVLFTFLSLVTPFIALFYAYTGWTLTPLDEDRESILDYEDKDDDDSNTDDAAGLKTYEDEYQTHAN</sequence>